<protein>
    <submittedName>
        <fullName evidence="1">Uncharacterized protein</fullName>
    </submittedName>
</protein>
<evidence type="ECO:0000313" key="2">
    <source>
        <dbReference type="Proteomes" id="UP001054821"/>
    </source>
</evidence>
<accession>A0AAD4ZGA8</accession>
<comment type="caution">
    <text evidence="1">The sequence shown here is derived from an EMBL/GenBank/DDBJ whole genome shotgun (WGS) entry which is preliminary data.</text>
</comment>
<sequence length="115" mass="12790">MGGCEIIIFIDDIAELCLHYLPSFPPTKLWCVQSLLHGIESSQTQRQVGTFIEHLVCTQGVAPQLSKGSSMESTTKFQAFQRVVRPLLSQRASASGCWLRHIGLVCLLRSCRISK</sequence>
<reference evidence="1 2" key="1">
    <citation type="journal article" date="2022" name="G3 (Bethesda)">
        <title>Whole-genome sequence and methylome profiling of the almond [Prunus dulcis (Mill.) D.A. Webb] cultivar 'Nonpareil'.</title>
        <authorList>
            <person name="D'Amico-Willman K.M."/>
            <person name="Ouma W.Z."/>
            <person name="Meulia T."/>
            <person name="Sideli G.M."/>
            <person name="Gradziel T.M."/>
            <person name="Fresnedo-Ramirez J."/>
        </authorList>
    </citation>
    <scope>NUCLEOTIDE SEQUENCE [LARGE SCALE GENOMIC DNA]</scope>
    <source>
        <strain evidence="1">Clone GOH B32 T37-40</strain>
    </source>
</reference>
<organism evidence="1 2">
    <name type="scientific">Prunus dulcis</name>
    <name type="common">Almond</name>
    <name type="synonym">Amygdalus dulcis</name>
    <dbReference type="NCBI Taxonomy" id="3755"/>
    <lineage>
        <taxon>Eukaryota</taxon>
        <taxon>Viridiplantae</taxon>
        <taxon>Streptophyta</taxon>
        <taxon>Embryophyta</taxon>
        <taxon>Tracheophyta</taxon>
        <taxon>Spermatophyta</taxon>
        <taxon>Magnoliopsida</taxon>
        <taxon>eudicotyledons</taxon>
        <taxon>Gunneridae</taxon>
        <taxon>Pentapetalae</taxon>
        <taxon>rosids</taxon>
        <taxon>fabids</taxon>
        <taxon>Rosales</taxon>
        <taxon>Rosaceae</taxon>
        <taxon>Amygdaloideae</taxon>
        <taxon>Amygdaleae</taxon>
        <taxon>Prunus</taxon>
    </lineage>
</organism>
<dbReference type="EMBL" id="JAJFAZ020000002">
    <property type="protein sequence ID" value="KAI5344830.1"/>
    <property type="molecule type" value="Genomic_DNA"/>
</dbReference>
<name>A0AAD4ZGA8_PRUDU</name>
<gene>
    <name evidence="1" type="ORF">L3X38_012707</name>
</gene>
<keyword evidence="2" id="KW-1185">Reference proteome</keyword>
<dbReference type="AlphaFoldDB" id="A0AAD4ZGA8"/>
<dbReference type="Proteomes" id="UP001054821">
    <property type="component" value="Chromosome 2"/>
</dbReference>
<evidence type="ECO:0000313" key="1">
    <source>
        <dbReference type="EMBL" id="KAI5344830.1"/>
    </source>
</evidence>
<proteinExistence type="predicted"/>